<keyword evidence="2 5" id="KW-0853">WD repeat</keyword>
<feature type="repeat" description="WD" evidence="5">
    <location>
        <begin position="567"/>
        <end position="608"/>
    </location>
</feature>
<feature type="domain" description="U3 small nucleolar RNA-associated protein 13 C-terminal" evidence="6">
    <location>
        <begin position="704"/>
        <end position="889"/>
    </location>
</feature>
<keyword evidence="9" id="KW-1185">Reference proteome</keyword>
<comment type="subcellular location">
    <subcellularLocation>
        <location evidence="1">Nucleus</location>
        <location evidence="1">Nucleolus</location>
    </subcellularLocation>
</comment>
<feature type="repeat" description="WD" evidence="5">
    <location>
        <begin position="114"/>
        <end position="155"/>
    </location>
</feature>
<name>A0AA38H833_9TREE</name>
<feature type="repeat" description="WD" evidence="5">
    <location>
        <begin position="462"/>
        <end position="506"/>
    </location>
</feature>
<dbReference type="GO" id="GO:0000480">
    <property type="term" value="P:endonucleolytic cleavage in 5'-ETS of tricistronic rRNA transcript (SSU-rRNA, 5.8S rRNA, LSU-rRNA)"/>
    <property type="evidence" value="ECO:0007669"/>
    <property type="project" value="TreeGrafter"/>
</dbReference>
<organism evidence="8 9">
    <name type="scientific">Dioszegia hungarica</name>
    <dbReference type="NCBI Taxonomy" id="4972"/>
    <lineage>
        <taxon>Eukaryota</taxon>
        <taxon>Fungi</taxon>
        <taxon>Dikarya</taxon>
        <taxon>Basidiomycota</taxon>
        <taxon>Agaricomycotina</taxon>
        <taxon>Tremellomycetes</taxon>
        <taxon>Tremellales</taxon>
        <taxon>Bulleribasidiaceae</taxon>
        <taxon>Dioszegia</taxon>
    </lineage>
</organism>
<dbReference type="EMBL" id="JAKWFO010000007">
    <property type="protein sequence ID" value="KAI9634556.1"/>
    <property type="molecule type" value="Genomic_DNA"/>
</dbReference>
<evidence type="ECO:0000256" key="2">
    <source>
        <dbReference type="ARBA" id="ARBA00022574"/>
    </source>
</evidence>
<feature type="repeat" description="WD" evidence="5">
    <location>
        <begin position="417"/>
        <end position="448"/>
    </location>
</feature>
<evidence type="ECO:0000313" key="7">
    <source>
        <dbReference type="EMBL" id="KAI9634553.1"/>
    </source>
</evidence>
<accession>A0AA38H833</accession>
<dbReference type="InterPro" id="IPR001680">
    <property type="entry name" value="WD40_rpt"/>
</dbReference>
<evidence type="ECO:0000256" key="1">
    <source>
        <dbReference type="ARBA" id="ARBA00004604"/>
    </source>
</evidence>
<comment type="caution">
    <text evidence="8">The sequence shown here is derived from an EMBL/GenBank/DDBJ whole genome shotgun (WGS) entry which is preliminary data.</text>
</comment>
<dbReference type="CDD" id="cd00200">
    <property type="entry name" value="WD40"/>
    <property type="match status" value="1"/>
</dbReference>
<dbReference type="PROSITE" id="PS50294">
    <property type="entry name" value="WD_REPEATS_REGION"/>
    <property type="match status" value="8"/>
</dbReference>
<dbReference type="AlphaFoldDB" id="A0AA38H833"/>
<dbReference type="Gene3D" id="2.130.10.10">
    <property type="entry name" value="YVTN repeat-like/Quinoprotein amine dehydrogenase"/>
    <property type="match status" value="3"/>
</dbReference>
<evidence type="ECO:0000313" key="8">
    <source>
        <dbReference type="EMBL" id="KAI9634556.1"/>
    </source>
</evidence>
<evidence type="ECO:0000313" key="9">
    <source>
        <dbReference type="Proteomes" id="UP001164286"/>
    </source>
</evidence>
<dbReference type="InterPro" id="IPR036322">
    <property type="entry name" value="WD40_repeat_dom_sf"/>
</dbReference>
<dbReference type="PROSITE" id="PS00678">
    <property type="entry name" value="WD_REPEATS_1"/>
    <property type="match status" value="4"/>
</dbReference>
<sequence length="902" mass="97537">MNASSSKRGLKTSFRASPRSLKPIYTGGPAILTQDGQWLISTLGEEVQVTEVETGLPVARIRGDTTAITSLAISYHTSPPTLITAHQSQTLRFYPLPASIPDHPLSLSYTRQLPKAHSASILVSCVSPDNTLLATGSSDGIVKVWDLAGGYVTHLFRGHGGPVSALRFNFPQGEERRMELLTGSTDGRVRVFDLKDASTRAGGGGAKARAVLEGHVSVVRGIDVTSDGRWAVTGGRDKVVLVWDLHGKESKKGKEKESPKLVQTIIAGEQVESVGLLPMDGVLGLPAGRLRCWTGGEKGAVKLWDVYKGEEVGQMGIVEGVDEAEVDEDEQRGIINVLHDASSSSLISIHADQNIIFHLLETGLPTRQVIGFNDEIIDATFLTHPSSDESPHSHLALATNSNLIRLYSLSTFSATLLSGHKDMVLCLDKSPDYSLLASGSKDNTARVWAPSTEGKWQCMAICEGHAESIGAVALSRKSSSPKFLVTASQDRTLKLWDLTSATPGTTSKPKSLGTIRAHEKDINSLDISPNDRFLASGSQDKLVKIYAIDFDENKAGATGALKPLGTCKGHRRGVWTVRFSKTDRVVASGAADRTVKLWSLDDYTCLKTFEGHTNAVLRVDFLSAGMQLVTSASDGLVKLWNIRDESCVKTLDNHEDKIWSLAIASDESTIVSAGADSIATFWEDSSEVEQQEKNDALIASVQSEQDFTNYLALKNYRQAILLALSMSQPKRLLTLFTALLAAPSDASSPSYSGSPEVDQVLATLPPLDLVRLLKMIRDWNANARTSPVAQAILSAILRLRTADDLVAAFEKATAVPDLLDDSVVTDEVEEAAEAGKQQQQGGRQRKKGETTVSLPELMDGLIPYSERHFVRLEKLVQESYMLDYIVGEMDGGVLGTEILDLS</sequence>
<dbReference type="GO" id="GO:0034511">
    <property type="term" value="F:U3 snoRNA binding"/>
    <property type="evidence" value="ECO:0007669"/>
    <property type="project" value="TreeGrafter"/>
</dbReference>
<evidence type="ECO:0000259" key="6">
    <source>
        <dbReference type="Pfam" id="PF08625"/>
    </source>
</evidence>
<dbReference type="GO" id="GO:0032040">
    <property type="term" value="C:small-subunit processome"/>
    <property type="evidence" value="ECO:0007669"/>
    <property type="project" value="InterPro"/>
</dbReference>
<dbReference type="Pfam" id="PF08625">
    <property type="entry name" value="Utp13"/>
    <property type="match status" value="1"/>
</dbReference>
<dbReference type="GO" id="GO:0030686">
    <property type="term" value="C:90S preribosome"/>
    <property type="evidence" value="ECO:0007669"/>
    <property type="project" value="TreeGrafter"/>
</dbReference>
<feature type="repeat" description="WD" evidence="5">
    <location>
        <begin position="212"/>
        <end position="245"/>
    </location>
</feature>
<dbReference type="GeneID" id="77729121"/>
<dbReference type="SMART" id="SM00320">
    <property type="entry name" value="WD40"/>
    <property type="match status" value="12"/>
</dbReference>
<keyword evidence="3" id="KW-0677">Repeat</keyword>
<dbReference type="SUPFAM" id="SSF50978">
    <property type="entry name" value="WD40 repeat-like"/>
    <property type="match status" value="2"/>
</dbReference>
<reference evidence="8" key="1">
    <citation type="journal article" date="2022" name="G3 (Bethesda)">
        <title>High quality genome of the basidiomycete yeast Dioszegia hungarica PDD-24b-2 isolated from cloud water.</title>
        <authorList>
            <person name="Jarrige D."/>
            <person name="Haridas S."/>
            <person name="Bleykasten-Grosshans C."/>
            <person name="Joly M."/>
            <person name="Nadalig T."/>
            <person name="Sancelme M."/>
            <person name="Vuilleumier S."/>
            <person name="Grigoriev I.V."/>
            <person name="Amato P."/>
            <person name="Bringel F."/>
        </authorList>
    </citation>
    <scope>NUCLEOTIDE SEQUENCE</scope>
    <source>
        <strain evidence="8">PDD-24b-2</strain>
    </source>
</reference>
<dbReference type="Pfam" id="PF00400">
    <property type="entry name" value="WD40"/>
    <property type="match status" value="9"/>
</dbReference>
<dbReference type="PRINTS" id="PR00320">
    <property type="entry name" value="GPROTEINBRPT"/>
</dbReference>
<feature type="repeat" description="WD" evidence="5">
    <location>
        <begin position="609"/>
        <end position="650"/>
    </location>
</feature>
<dbReference type="PANTHER" id="PTHR19854:SF15">
    <property type="entry name" value="TRANSDUCIN BETA-LIKE PROTEIN 3"/>
    <property type="match status" value="1"/>
</dbReference>
<dbReference type="GO" id="GO:0000472">
    <property type="term" value="P:endonucleolytic cleavage to generate mature 5'-end of SSU-rRNA from (SSU-rRNA, 5.8S rRNA, LSU-rRNA)"/>
    <property type="evidence" value="ECO:0007669"/>
    <property type="project" value="TreeGrafter"/>
</dbReference>
<dbReference type="InterPro" id="IPR015943">
    <property type="entry name" value="WD40/YVTN_repeat-like_dom_sf"/>
</dbReference>
<dbReference type="InterPro" id="IPR020472">
    <property type="entry name" value="WD40_PAC1"/>
</dbReference>
<proteinExistence type="predicted"/>
<dbReference type="RefSeq" id="XP_052944330.1">
    <property type="nucleotide sequence ID" value="XM_053089916.1"/>
</dbReference>
<feature type="repeat" description="WD" evidence="5">
    <location>
        <begin position="515"/>
        <end position="546"/>
    </location>
</feature>
<dbReference type="EMBL" id="JAKWFO010000007">
    <property type="protein sequence ID" value="KAI9634553.1"/>
    <property type="molecule type" value="Genomic_DNA"/>
</dbReference>
<evidence type="ECO:0000256" key="4">
    <source>
        <dbReference type="ARBA" id="ARBA00023242"/>
    </source>
</evidence>
<evidence type="ECO:0000256" key="3">
    <source>
        <dbReference type="ARBA" id="ARBA00022737"/>
    </source>
</evidence>
<dbReference type="PANTHER" id="PTHR19854">
    <property type="entry name" value="TRANSDUCIN BETA-LIKE 3"/>
    <property type="match status" value="1"/>
</dbReference>
<evidence type="ECO:0000256" key="5">
    <source>
        <dbReference type="PROSITE-ProRule" id="PRU00221"/>
    </source>
</evidence>
<dbReference type="InterPro" id="IPR013934">
    <property type="entry name" value="Utp13_C"/>
</dbReference>
<feature type="repeat" description="WD" evidence="5">
    <location>
        <begin position="651"/>
        <end position="683"/>
    </location>
</feature>
<dbReference type="InterPro" id="IPR019775">
    <property type="entry name" value="WD40_repeat_CS"/>
</dbReference>
<keyword evidence="4" id="KW-0539">Nucleus</keyword>
<dbReference type="PROSITE" id="PS50082">
    <property type="entry name" value="WD_REPEATS_2"/>
    <property type="match status" value="8"/>
</dbReference>
<gene>
    <name evidence="7" type="ORF">MKK02DRAFT_38081</name>
    <name evidence="8" type="ORF">MKK02DRAFT_38084</name>
</gene>
<dbReference type="Proteomes" id="UP001164286">
    <property type="component" value="Unassembled WGS sequence"/>
</dbReference>
<protein>
    <submittedName>
        <fullName evidence="8">WD40-repeat-containing domain protein</fullName>
    </submittedName>
</protein>